<comment type="cofactor">
    <cofactor evidence="1 6">
        <name>heme</name>
        <dbReference type="ChEBI" id="CHEBI:30413"/>
    </cofactor>
</comment>
<dbReference type="PANTHER" id="PTHR24304:SF2">
    <property type="entry name" value="24-HYDROXYCHOLESTEROL 7-ALPHA-HYDROXYLASE"/>
    <property type="match status" value="1"/>
</dbReference>
<accession>A0A6A6NRG2</accession>
<dbReference type="InterPro" id="IPR036396">
    <property type="entry name" value="Cyt_P450_sf"/>
</dbReference>
<dbReference type="EMBL" id="MU001692">
    <property type="protein sequence ID" value="KAF2454365.1"/>
    <property type="molecule type" value="Genomic_DNA"/>
</dbReference>
<evidence type="ECO:0000256" key="7">
    <source>
        <dbReference type="SAM" id="Phobius"/>
    </source>
</evidence>
<dbReference type="Gene3D" id="1.10.630.10">
    <property type="entry name" value="Cytochrome P450"/>
    <property type="match status" value="1"/>
</dbReference>
<dbReference type="OrthoDB" id="3366823at2759"/>
<dbReference type="GO" id="GO:0020037">
    <property type="term" value="F:heme binding"/>
    <property type="evidence" value="ECO:0007669"/>
    <property type="project" value="InterPro"/>
</dbReference>
<keyword evidence="7" id="KW-1133">Transmembrane helix</keyword>
<keyword evidence="7" id="KW-0812">Transmembrane</keyword>
<evidence type="ECO:0000313" key="9">
    <source>
        <dbReference type="Proteomes" id="UP000799766"/>
    </source>
</evidence>
<dbReference type="GO" id="GO:0008395">
    <property type="term" value="F:steroid hydroxylase activity"/>
    <property type="evidence" value="ECO:0007669"/>
    <property type="project" value="TreeGrafter"/>
</dbReference>
<dbReference type="InterPro" id="IPR001128">
    <property type="entry name" value="Cyt_P450"/>
</dbReference>
<keyword evidence="4 6" id="KW-0479">Metal-binding</keyword>
<dbReference type="PANTHER" id="PTHR24304">
    <property type="entry name" value="CYTOCHROME P450 FAMILY 7"/>
    <property type="match status" value="1"/>
</dbReference>
<keyword evidence="3 6" id="KW-0349">Heme</keyword>
<feature type="transmembrane region" description="Helical" evidence="7">
    <location>
        <begin position="378"/>
        <end position="404"/>
    </location>
</feature>
<evidence type="ECO:0000256" key="4">
    <source>
        <dbReference type="ARBA" id="ARBA00022723"/>
    </source>
</evidence>
<dbReference type="InterPro" id="IPR050529">
    <property type="entry name" value="CYP450_sterol_14alpha_dmase"/>
</dbReference>
<keyword evidence="7" id="KW-0472">Membrane</keyword>
<feature type="binding site" description="axial binding residue" evidence="6">
    <location>
        <position position="895"/>
    </location>
    <ligand>
        <name>heme</name>
        <dbReference type="ChEBI" id="CHEBI:30413"/>
    </ligand>
    <ligandPart>
        <name>Fe</name>
        <dbReference type="ChEBI" id="CHEBI:18248"/>
    </ligandPart>
</feature>
<dbReference type="SUPFAM" id="SSF48264">
    <property type="entry name" value="Cytochrome P450"/>
    <property type="match status" value="1"/>
</dbReference>
<name>A0A6A6NRG2_9PEZI</name>
<comment type="similarity">
    <text evidence="2">Belongs to the cytochrome P450 family.</text>
</comment>
<dbReference type="InterPro" id="IPR002403">
    <property type="entry name" value="Cyt_P450_E_grp-IV"/>
</dbReference>
<dbReference type="AlphaFoldDB" id="A0A6A6NRG2"/>
<reference evidence="8" key="1">
    <citation type="journal article" date="2020" name="Stud. Mycol.">
        <title>101 Dothideomycetes genomes: a test case for predicting lifestyles and emergence of pathogens.</title>
        <authorList>
            <person name="Haridas S."/>
            <person name="Albert R."/>
            <person name="Binder M."/>
            <person name="Bloem J."/>
            <person name="Labutti K."/>
            <person name="Salamov A."/>
            <person name="Andreopoulos B."/>
            <person name="Baker S."/>
            <person name="Barry K."/>
            <person name="Bills G."/>
            <person name="Bluhm B."/>
            <person name="Cannon C."/>
            <person name="Castanera R."/>
            <person name="Culley D."/>
            <person name="Daum C."/>
            <person name="Ezra D."/>
            <person name="Gonzalez J."/>
            <person name="Henrissat B."/>
            <person name="Kuo A."/>
            <person name="Liang C."/>
            <person name="Lipzen A."/>
            <person name="Lutzoni F."/>
            <person name="Magnuson J."/>
            <person name="Mondo S."/>
            <person name="Nolan M."/>
            <person name="Ohm R."/>
            <person name="Pangilinan J."/>
            <person name="Park H.-J."/>
            <person name="Ramirez L."/>
            <person name="Alfaro M."/>
            <person name="Sun H."/>
            <person name="Tritt A."/>
            <person name="Yoshinaga Y."/>
            <person name="Zwiers L.-H."/>
            <person name="Turgeon B."/>
            <person name="Goodwin S."/>
            <person name="Spatafora J."/>
            <person name="Crous P."/>
            <person name="Grigoriev I."/>
        </authorList>
    </citation>
    <scope>NUCLEOTIDE SEQUENCE</scope>
    <source>
        <strain evidence="8">ATCC 16933</strain>
    </source>
</reference>
<evidence type="ECO:0000256" key="6">
    <source>
        <dbReference type="PIRSR" id="PIRSR602403-1"/>
    </source>
</evidence>
<evidence type="ECO:0000256" key="1">
    <source>
        <dbReference type="ARBA" id="ARBA00001971"/>
    </source>
</evidence>
<evidence type="ECO:0000256" key="2">
    <source>
        <dbReference type="ARBA" id="ARBA00010617"/>
    </source>
</evidence>
<organism evidence="8 9">
    <name type="scientific">Lineolata rhizophorae</name>
    <dbReference type="NCBI Taxonomy" id="578093"/>
    <lineage>
        <taxon>Eukaryota</taxon>
        <taxon>Fungi</taxon>
        <taxon>Dikarya</taxon>
        <taxon>Ascomycota</taxon>
        <taxon>Pezizomycotina</taxon>
        <taxon>Dothideomycetes</taxon>
        <taxon>Dothideomycetes incertae sedis</taxon>
        <taxon>Lineolatales</taxon>
        <taxon>Lineolataceae</taxon>
        <taxon>Lineolata</taxon>
    </lineage>
</organism>
<evidence type="ECO:0000256" key="5">
    <source>
        <dbReference type="ARBA" id="ARBA00023004"/>
    </source>
</evidence>
<dbReference type="PRINTS" id="PR00465">
    <property type="entry name" value="EP450IV"/>
</dbReference>
<dbReference type="Pfam" id="PF00067">
    <property type="entry name" value="p450"/>
    <property type="match status" value="1"/>
</dbReference>
<dbReference type="Proteomes" id="UP000799766">
    <property type="component" value="Unassembled WGS sequence"/>
</dbReference>
<proteinExistence type="inferred from homology"/>
<keyword evidence="5 6" id="KW-0408">Iron</keyword>
<keyword evidence="9" id="KW-1185">Reference proteome</keyword>
<sequence length="960" mass="105752">MDQTDTPLRQGVEDPLSFHDGIAAAHSPPGQDVSRWLFFSSDGPDLASEAVIRRIQQAVDDAHKQLNPARDELKYTEATRTLHALENQTLELISSLDRVSWHTTIEDYDEIRAQLDEIAEGIKEAAKPPISRVESQIQDSTYALEEARLRGLDGAALEHDLTDKGVWSRAKALLANATGLVKGPLTHEEKRLASARESVNKFQRLTLEQLDSLIAAAERQRAKAHFRIIDILDTEARLYRWMYTWCPQTISYRSGRDKIKYLLGYNAAVAREARDVSDAVTMLHVLEAWIKFAGKSMAHAIELLHEARAEARVAPKKVESWEDAVERVEKLQELWHRQKGLLHGNHGPQLVFSFSSSSSSSSYPPSSPQCCRVPARGFLLATMTNVFALALALAGGLVLATALFTTLRFRLGVRSWASPKASSRSLTPVVVPYTWPFLGLAADFLTSEPGAFWSRLFAKYPVLRPGRKDGVGAFTLTLGPSKTLTVLTAPATVQALFRRRELHRHAFNDDIVVQGLGIDMHEARDKFWARKEGPSDAFGGLTPAKYRESLDQEYLLKGDPVNRLTAEFTATFARQLENEAGDGALEIGLYEWLRPRMFAASTRALFGQLLLDMCPTLESDFFDFDAHMLSLFYKLPKLLTRTAARARAKAADGLTRWHSEIARALAAGEVKPPADDSLEVHEVLGAKFTRMRQRYFEARGMTMRSRGALDLGFLFGLSSNAIPATGWTLMHLLHGTAGRDPTLLGRLRTELRRAATDIPGSPLVGVHVPTLTALPLLNSVFHETLRFHADAMVTRDELASDMVLPVDATPPAAGGRSVLLRKGTTVVAPTWVAHHSEETWAAPSDKADAPPASSFCPTRFLRAETDAASGTEKIVFSTAGTAGKLFPFGGGTTMCTGRLFAKQEVLAAVGIVLLNFDFDIVPCNEEASLPSLPRPKETLPGSVILAPEGDLRVRIRRRAG</sequence>
<gene>
    <name evidence="8" type="ORF">BDY21DRAFT_374252</name>
</gene>
<dbReference type="GO" id="GO:0005506">
    <property type="term" value="F:iron ion binding"/>
    <property type="evidence" value="ECO:0007669"/>
    <property type="project" value="InterPro"/>
</dbReference>
<dbReference type="GO" id="GO:0016705">
    <property type="term" value="F:oxidoreductase activity, acting on paired donors, with incorporation or reduction of molecular oxygen"/>
    <property type="evidence" value="ECO:0007669"/>
    <property type="project" value="InterPro"/>
</dbReference>
<evidence type="ECO:0000256" key="3">
    <source>
        <dbReference type="ARBA" id="ARBA00022617"/>
    </source>
</evidence>
<protein>
    <submittedName>
        <fullName evidence="8">Cytochrome P450</fullName>
    </submittedName>
</protein>
<evidence type="ECO:0000313" key="8">
    <source>
        <dbReference type="EMBL" id="KAF2454365.1"/>
    </source>
</evidence>